<evidence type="ECO:0000313" key="1">
    <source>
        <dbReference type="EMBL" id="OYX30289.1"/>
    </source>
</evidence>
<dbReference type="AlphaFoldDB" id="A0A258FDV0"/>
<comment type="caution">
    <text evidence="1">The sequence shown here is derived from an EMBL/GenBank/DDBJ whole genome shotgun (WGS) entry which is preliminary data.</text>
</comment>
<dbReference type="Proteomes" id="UP000215595">
    <property type="component" value="Unassembled WGS sequence"/>
</dbReference>
<sequence length="137" mass="14328">MNWLPIALSALAIQGGWTWTLYEGDGPLVLAHEVPDTPQLRSVLECEPGSGVARLDLYEAGAAPGVAILSSGDATAQTESVAVSDHSRIAIRSDHPVFGQFVLTGDLSVAVAGRAQSVKVQPAHLAKLRRFAELCGG</sequence>
<gene>
    <name evidence="1" type="ORF">B7Z01_14700</name>
</gene>
<proteinExistence type="predicted"/>
<name>A0A258FDV0_9CAUL</name>
<evidence type="ECO:0000313" key="2">
    <source>
        <dbReference type="Proteomes" id="UP000215595"/>
    </source>
</evidence>
<dbReference type="EMBL" id="NCEB01000047">
    <property type="protein sequence ID" value="OYX30289.1"/>
    <property type="molecule type" value="Genomic_DNA"/>
</dbReference>
<accession>A0A258FDV0</accession>
<protein>
    <submittedName>
        <fullName evidence="1">Uncharacterized protein</fullName>
    </submittedName>
</protein>
<reference evidence="1 2" key="1">
    <citation type="submission" date="2017-03" db="EMBL/GenBank/DDBJ databases">
        <title>Lifting the veil on microbial sulfur biogeochemistry in mining wastewaters.</title>
        <authorList>
            <person name="Kantor R.S."/>
            <person name="Colenbrander Nelson T."/>
            <person name="Marshall S."/>
            <person name="Bennett D."/>
            <person name="Apte S."/>
            <person name="Camacho D."/>
            <person name="Thomas B.C."/>
            <person name="Warren L.A."/>
            <person name="Banfield J.F."/>
        </authorList>
    </citation>
    <scope>NUCLEOTIDE SEQUENCE [LARGE SCALE GENOMIC DNA]</scope>
    <source>
        <strain evidence="1">32-69-9</strain>
    </source>
</reference>
<organism evidence="1 2">
    <name type="scientific">Brevundimonas subvibrioides</name>
    <dbReference type="NCBI Taxonomy" id="74313"/>
    <lineage>
        <taxon>Bacteria</taxon>
        <taxon>Pseudomonadati</taxon>
        <taxon>Pseudomonadota</taxon>
        <taxon>Alphaproteobacteria</taxon>
        <taxon>Caulobacterales</taxon>
        <taxon>Caulobacteraceae</taxon>
        <taxon>Brevundimonas</taxon>
    </lineage>
</organism>